<gene>
    <name evidence="1" type="ORF">GCM10010411_76580</name>
</gene>
<comment type="caution">
    <text evidence="1">The sequence shown here is derived from an EMBL/GenBank/DDBJ whole genome shotgun (WGS) entry which is preliminary data.</text>
</comment>
<proteinExistence type="predicted"/>
<dbReference type="EMBL" id="BAAATD010000013">
    <property type="protein sequence ID" value="GAA2628018.1"/>
    <property type="molecule type" value="Genomic_DNA"/>
</dbReference>
<evidence type="ECO:0000313" key="2">
    <source>
        <dbReference type="Proteomes" id="UP001501509"/>
    </source>
</evidence>
<keyword evidence="2" id="KW-1185">Reference proteome</keyword>
<accession>A0ABN3QJG0</accession>
<dbReference type="Proteomes" id="UP001501509">
    <property type="component" value="Unassembled WGS sequence"/>
</dbReference>
<name>A0ABN3QJG0_9ACTN</name>
<dbReference type="RefSeq" id="WP_344547389.1">
    <property type="nucleotide sequence ID" value="NZ_BAAATD010000013.1"/>
</dbReference>
<protein>
    <submittedName>
        <fullName evidence="1">Uncharacterized protein</fullName>
    </submittedName>
</protein>
<reference evidence="1 2" key="1">
    <citation type="journal article" date="2019" name="Int. J. Syst. Evol. Microbiol.">
        <title>The Global Catalogue of Microorganisms (GCM) 10K type strain sequencing project: providing services to taxonomists for standard genome sequencing and annotation.</title>
        <authorList>
            <consortium name="The Broad Institute Genomics Platform"/>
            <consortium name="The Broad Institute Genome Sequencing Center for Infectious Disease"/>
            <person name="Wu L."/>
            <person name="Ma J."/>
        </authorList>
    </citation>
    <scope>NUCLEOTIDE SEQUENCE [LARGE SCALE GENOMIC DNA]</scope>
    <source>
        <strain evidence="1 2">JCM 6833</strain>
    </source>
</reference>
<organism evidence="1 2">
    <name type="scientific">Actinomadura fulvescens</name>
    <dbReference type="NCBI Taxonomy" id="46160"/>
    <lineage>
        <taxon>Bacteria</taxon>
        <taxon>Bacillati</taxon>
        <taxon>Actinomycetota</taxon>
        <taxon>Actinomycetes</taxon>
        <taxon>Streptosporangiales</taxon>
        <taxon>Thermomonosporaceae</taxon>
        <taxon>Actinomadura</taxon>
    </lineage>
</organism>
<evidence type="ECO:0000313" key="1">
    <source>
        <dbReference type="EMBL" id="GAA2628018.1"/>
    </source>
</evidence>
<sequence>MIATLFTPDEIECLVRTAAETVGTASADDFPDLSTRQFHLSGRAYQHLEAECEGRSQTSPSTALASGPNRRVWLLWRWSRWDGESVEAYADESAAVADLASEARQNWDVIAGNDGIPDTAPEADDLAIAHYFGPPGEGDTRGYRLLLADVQTSPKTRLLPEPRTFPTGEDCARAIAAPWPWR</sequence>